<keyword evidence="3" id="KW-1185">Reference proteome</keyword>
<organism evidence="2 3">
    <name type="scientific">Ataeniobius toweri</name>
    <dbReference type="NCBI Taxonomy" id="208326"/>
    <lineage>
        <taxon>Eukaryota</taxon>
        <taxon>Metazoa</taxon>
        <taxon>Chordata</taxon>
        <taxon>Craniata</taxon>
        <taxon>Vertebrata</taxon>
        <taxon>Euteleostomi</taxon>
        <taxon>Actinopterygii</taxon>
        <taxon>Neopterygii</taxon>
        <taxon>Teleostei</taxon>
        <taxon>Neoteleostei</taxon>
        <taxon>Acanthomorphata</taxon>
        <taxon>Ovalentaria</taxon>
        <taxon>Atherinomorphae</taxon>
        <taxon>Cyprinodontiformes</taxon>
        <taxon>Goodeidae</taxon>
        <taxon>Ataeniobius</taxon>
    </lineage>
</organism>
<dbReference type="Proteomes" id="UP001345963">
    <property type="component" value="Unassembled WGS sequence"/>
</dbReference>
<evidence type="ECO:0000256" key="1">
    <source>
        <dbReference type="SAM" id="MobiDB-lite"/>
    </source>
</evidence>
<accession>A0ABU7BYM5</accession>
<gene>
    <name evidence="2" type="ORF">ATANTOWER_003571</name>
</gene>
<dbReference type="EMBL" id="JAHUTI010070224">
    <property type="protein sequence ID" value="MED6255016.1"/>
    <property type="molecule type" value="Genomic_DNA"/>
</dbReference>
<evidence type="ECO:0000313" key="3">
    <source>
        <dbReference type="Proteomes" id="UP001345963"/>
    </source>
</evidence>
<evidence type="ECO:0000313" key="2">
    <source>
        <dbReference type="EMBL" id="MED6255016.1"/>
    </source>
</evidence>
<proteinExistence type="predicted"/>
<comment type="caution">
    <text evidence="2">The sequence shown here is derived from an EMBL/GenBank/DDBJ whole genome shotgun (WGS) entry which is preliminary data.</text>
</comment>
<name>A0ABU7BYM5_9TELE</name>
<feature type="region of interest" description="Disordered" evidence="1">
    <location>
        <begin position="1"/>
        <end position="23"/>
    </location>
</feature>
<reference evidence="2 3" key="1">
    <citation type="submission" date="2021-07" db="EMBL/GenBank/DDBJ databases">
        <authorList>
            <person name="Palmer J.M."/>
        </authorList>
    </citation>
    <scope>NUCLEOTIDE SEQUENCE [LARGE SCALE GENOMIC DNA]</scope>
    <source>
        <strain evidence="2 3">AT_MEX2019</strain>
        <tissue evidence="2">Muscle</tissue>
    </source>
</reference>
<protein>
    <submittedName>
        <fullName evidence="2">Uncharacterized protein</fullName>
    </submittedName>
</protein>
<sequence length="121" mass="13831">MENTPAAEREITSKHSGKKTNKTKTILTQAKLRRRFSNSAVSRAEATSLPAVFLSFSEVVRKCSNNSRPSQLRRGKQRRFQPSSCPKKLQIVLCIYLYSPSKPKASFPRCLTRVKRHLRLL</sequence>